<feature type="transmembrane region" description="Helical" evidence="11">
    <location>
        <begin position="1211"/>
        <end position="1239"/>
    </location>
</feature>
<proteinExistence type="predicted"/>
<feature type="region of interest" description="Disordered" evidence="10">
    <location>
        <begin position="303"/>
        <end position="322"/>
    </location>
</feature>
<feature type="domain" description="ABC transporter" evidence="12">
    <location>
        <begin position="783"/>
        <end position="1028"/>
    </location>
</feature>
<dbReference type="Proteomes" id="UP000092321">
    <property type="component" value="Unassembled WGS sequence"/>
</dbReference>
<dbReference type="GO" id="GO:0005524">
    <property type="term" value="F:ATP binding"/>
    <property type="evidence" value="ECO:0007669"/>
    <property type="project" value="UniProtKB-KW"/>
</dbReference>
<evidence type="ECO:0000256" key="3">
    <source>
        <dbReference type="ARBA" id="ARBA00022692"/>
    </source>
</evidence>
<dbReference type="FunFam" id="3.40.50.300:FF:000825">
    <property type="entry name" value="ABC bile acid transporter"/>
    <property type="match status" value="1"/>
</dbReference>
<keyword evidence="5" id="KW-0547">Nucleotide-binding</keyword>
<dbReference type="GO" id="GO:0140359">
    <property type="term" value="F:ABC-type transporter activity"/>
    <property type="evidence" value="ECO:0007669"/>
    <property type="project" value="InterPro"/>
</dbReference>
<evidence type="ECO:0000256" key="7">
    <source>
        <dbReference type="ARBA" id="ARBA00022989"/>
    </source>
</evidence>
<reference evidence="15" key="1">
    <citation type="journal article" date="2016" name="Proc. Natl. Acad. Sci. U.S.A.">
        <title>Comparative genomics of biotechnologically important yeasts.</title>
        <authorList>
            <person name="Riley R."/>
            <person name="Haridas S."/>
            <person name="Wolfe K.H."/>
            <person name="Lopes M.R."/>
            <person name="Hittinger C.T."/>
            <person name="Goeker M."/>
            <person name="Salamov A.A."/>
            <person name="Wisecaver J.H."/>
            <person name="Long T.M."/>
            <person name="Calvey C.H."/>
            <person name="Aerts A.L."/>
            <person name="Barry K.W."/>
            <person name="Choi C."/>
            <person name="Clum A."/>
            <person name="Coughlan A.Y."/>
            <person name="Deshpande S."/>
            <person name="Douglass A.P."/>
            <person name="Hanson S.J."/>
            <person name="Klenk H.-P."/>
            <person name="LaButti K.M."/>
            <person name="Lapidus A."/>
            <person name="Lindquist E.A."/>
            <person name="Lipzen A.M."/>
            <person name="Meier-Kolthoff J.P."/>
            <person name="Ohm R.A."/>
            <person name="Otillar R.P."/>
            <person name="Pangilinan J.L."/>
            <person name="Peng Y."/>
            <person name="Rokas A."/>
            <person name="Rosa C.A."/>
            <person name="Scheuner C."/>
            <person name="Sibirny A.A."/>
            <person name="Slot J.C."/>
            <person name="Stielow J.B."/>
            <person name="Sun H."/>
            <person name="Kurtzman C.P."/>
            <person name="Blackwell M."/>
            <person name="Grigoriev I.V."/>
            <person name="Jeffries T.W."/>
        </authorList>
    </citation>
    <scope>NUCLEOTIDE SEQUENCE [LARGE SCALE GENOMIC DNA]</scope>
    <source>
        <strain evidence="15">NRRL Y-1626</strain>
    </source>
</reference>
<accession>A0A1B7TB95</accession>
<dbReference type="InterPro" id="IPR003439">
    <property type="entry name" value="ABC_transporter-like_ATP-bd"/>
</dbReference>
<feature type="transmembrane region" description="Helical" evidence="11">
    <location>
        <begin position="197"/>
        <end position="216"/>
    </location>
</feature>
<dbReference type="PROSITE" id="PS00211">
    <property type="entry name" value="ABC_TRANSPORTER_1"/>
    <property type="match status" value="2"/>
</dbReference>
<name>A0A1B7TB95_9ASCO</name>
<evidence type="ECO:0008006" key="16">
    <source>
        <dbReference type="Google" id="ProtNLM"/>
    </source>
</evidence>
<feature type="domain" description="ABC transmembrane type-1" evidence="13">
    <location>
        <begin position="1131"/>
        <end position="1453"/>
    </location>
</feature>
<dbReference type="Gene3D" id="3.40.50.300">
    <property type="entry name" value="P-loop containing nucleotide triphosphate hydrolases"/>
    <property type="match status" value="2"/>
</dbReference>
<feature type="transmembrane region" description="Helical" evidence="11">
    <location>
        <begin position="62"/>
        <end position="80"/>
    </location>
</feature>
<feature type="transmembrane region" description="Helical" evidence="11">
    <location>
        <begin position="412"/>
        <end position="433"/>
    </location>
</feature>
<sequence length="1784" mass="201711">MIDLYNLNAVTGLDDSSGNTLIFWGNKHNSSTTPSPPKHITKPIWDYDDFTSYCRYFLNKQFIIFVLIINVLYHLVIYYYNSRIKTWSKIESNATLFNSLLKGDSEQVENNDSVPLLNKNDEVDYGSNNNLSNGDKLKEAHFSIFELKYDNKEDGLSYQVIVKRNSWDYLRLYLEIIFVDLLVIANIYYQYQYSQNSLLVNLFLNIAILVNVNFRFFQNKDNTNFFINIHKLWGISLINYMFLFLVSTINFRSMIIHPENFSLNEKRYFLFAFITTLILSLNLLTSRIKNQLPILLIETNEDGNVDGDDEEEEENEDNNDQVRNNVDERLKSKFSTPSPEPTTSVLSFICWSFIDPLIWLSHKKYIQFKDIWSLTKEDHALNVLSHFKIYNKQKNATHLDFSKNLLLFFKKYLFLQAFFAFLNSIVTFIPTILLRKLLEYVSDQSLVPKNVVWLYVIFMLITKTLCAGLSGQALFYGRRVCIRVKAIIVSEVYAKALRRKISVQHKTKPEKEDEEEKTDENGNVTSAESTGEEPKGDEEEIEENSSLGGIINLMSVDAFKVSEVCAYLYSFVEAIVMTVVALTLLYKLIGFASIIGAALILLLSPINFKLMNYLGEMQRKSLAVTDKRIQKLNETFNNIRIIKFFSWEENFIQDITKIREEELKLLLYRGYIWALAASVWFITPSIVTSSSFAFYIYVQGEVLTTPIAFTALSLFALLRGPLDQFSDMSSFVIQSKVSLDRIQNFLNESETNKYDQLTISENKLGFENATLSWNNGDNNNSSNKDSDSADSSEPSDTIADDFRLQNLNIDFKIGKLNLVIGETGSGKTSLLMGLLGEMGLVKGSVYVPSLTPKEDLVVDPRTNFTNSISYCSQSAWLLNDTVRNNILFAEPFDQKRYDEVIDACGLTRDLEILVGGDQTEIGEKGLSLSGGQKQRVSLARALYSRSKTLLLDDCLSAVDSHNALWIYENCITGSLMKGRTCVLVSHNTVLTLKKADWCVVLENGRVKSQGLPLDLFNQGLLGDDSLLKNSILSASGNHLVALNNKKFDINKEEVEQPTKKGIDLSKLGDENKEETNTSNPENNTDASKKVKGKLVKAEGKSDGVVKLEVYLWYAKVFGGIPIIMGLCSVFLVANGINISQAWWVRTWASKALSHAKSIKNIITVLVNDLKITDKQNAVLFNNVLLTPNLSYASSSSSVLTLSEKTGHSTSYYLLIYFGIGVVFSIISSVKIVVTFGAGISASRKMFNILLENVMFAKLRFFDTTPIGRIMNRFSKDIESVDQDLAPFVETSFNCLVQCISTIILITWITPSFLFGAFIIGSMYYALGYFYTCGSRELKRFESVTRSPIMQHFSETLVGVSTIRAYGDERRFIKENLKKIDTNNKPFFYLWVTNRWLAVRIDIIGACVTFFAGCAILLQIDSLDAGLAGISLTYAISFTESALWLVRMYSNVEMCMNSVERLKEYTVIEEEPLNKDAPLPEQPNWPATGAIELNDLSLRYAPGLPKVIKNLTFTVKPETSVAVVGRTGAGKSSLLSALFLFLLPETGYIKIDGVDITTIPLKKLRQSIGIIPQDPQMFTGTIKTNLDPYDEYSDEQIFESLRRVNLINIEELNNLKKNGFKKNTSTTDITTTTPSTDDTPEASENTNVNKFLNLNNVIAEGGSNISQGQRQLICLARTLLRQPKVILLDEATASLDYKSDQIIQKTVREEFSDCTIMTIAHRLKTVIDYDKIVVLDNGILKEYDHPYSLLLNKESIFYSMCEDSGELDTLIKMAKEAFVKQLNSN</sequence>
<evidence type="ECO:0000313" key="15">
    <source>
        <dbReference type="Proteomes" id="UP000092321"/>
    </source>
</evidence>
<feature type="domain" description="ABC transmembrane type-1" evidence="13">
    <location>
        <begin position="414"/>
        <end position="734"/>
    </location>
</feature>
<keyword evidence="8 11" id="KW-0472">Membrane</keyword>
<dbReference type="CDD" id="cd18604">
    <property type="entry name" value="ABC_6TM_VMR1_D2_like"/>
    <property type="match status" value="1"/>
</dbReference>
<keyword evidence="7 11" id="KW-1133">Transmembrane helix</keyword>
<feature type="transmembrane region" description="Helical" evidence="11">
    <location>
        <begin position="453"/>
        <end position="476"/>
    </location>
</feature>
<feature type="region of interest" description="Disordered" evidence="10">
    <location>
        <begin position="774"/>
        <end position="795"/>
    </location>
</feature>
<dbReference type="SUPFAM" id="SSF90123">
    <property type="entry name" value="ABC transporter transmembrane region"/>
    <property type="match status" value="2"/>
</dbReference>
<evidence type="ECO:0000259" key="12">
    <source>
        <dbReference type="PROSITE" id="PS50893"/>
    </source>
</evidence>
<feature type="transmembrane region" description="Helical" evidence="11">
    <location>
        <begin position="1396"/>
        <end position="1419"/>
    </location>
</feature>
<feature type="region of interest" description="Disordered" evidence="10">
    <location>
        <begin position="505"/>
        <end position="541"/>
    </location>
</feature>
<dbReference type="InterPro" id="IPR003593">
    <property type="entry name" value="AAA+_ATPase"/>
</dbReference>
<dbReference type="Pfam" id="PF00005">
    <property type="entry name" value="ABC_tran"/>
    <property type="match status" value="2"/>
</dbReference>
<keyword evidence="9" id="KW-0325">Glycoprotein</keyword>
<dbReference type="InterPro" id="IPR017871">
    <property type="entry name" value="ABC_transporter-like_CS"/>
</dbReference>
<feature type="transmembrane region" description="Helical" evidence="11">
    <location>
        <begin position="172"/>
        <end position="191"/>
    </location>
</feature>
<feature type="compositionally biased region" description="Acidic residues" evidence="10">
    <location>
        <begin position="303"/>
        <end position="319"/>
    </location>
</feature>
<dbReference type="InterPro" id="IPR050173">
    <property type="entry name" value="ABC_transporter_C-like"/>
</dbReference>
<dbReference type="SUPFAM" id="SSF52540">
    <property type="entry name" value="P-loop containing nucleoside triphosphate hydrolases"/>
    <property type="match status" value="2"/>
</dbReference>
<feature type="transmembrane region" description="Helical" evidence="11">
    <location>
        <begin position="1110"/>
        <end position="1133"/>
    </location>
</feature>
<evidence type="ECO:0000256" key="10">
    <source>
        <dbReference type="SAM" id="MobiDB-lite"/>
    </source>
</evidence>
<keyword evidence="2" id="KW-0813">Transport</keyword>
<feature type="region of interest" description="Disordered" evidence="10">
    <location>
        <begin position="1622"/>
        <end position="1643"/>
    </location>
</feature>
<evidence type="ECO:0000256" key="1">
    <source>
        <dbReference type="ARBA" id="ARBA00004141"/>
    </source>
</evidence>
<evidence type="ECO:0000313" key="14">
    <source>
        <dbReference type="EMBL" id="OBA26009.1"/>
    </source>
</evidence>
<comment type="subcellular location">
    <subcellularLocation>
        <location evidence="1">Membrane</location>
        <topology evidence="1">Multi-pass membrane protein</topology>
    </subcellularLocation>
</comment>
<organism evidence="14 15">
    <name type="scientific">Hanseniaspora valbyensis NRRL Y-1626</name>
    <dbReference type="NCBI Taxonomy" id="766949"/>
    <lineage>
        <taxon>Eukaryota</taxon>
        <taxon>Fungi</taxon>
        <taxon>Dikarya</taxon>
        <taxon>Ascomycota</taxon>
        <taxon>Saccharomycotina</taxon>
        <taxon>Saccharomycetes</taxon>
        <taxon>Saccharomycodales</taxon>
        <taxon>Saccharomycodaceae</taxon>
        <taxon>Hanseniaspora</taxon>
    </lineage>
</organism>
<dbReference type="PROSITE" id="PS50893">
    <property type="entry name" value="ABC_TRANSPORTER_2"/>
    <property type="match status" value="2"/>
</dbReference>
<feature type="transmembrane region" description="Helical" evidence="11">
    <location>
        <begin position="591"/>
        <end position="610"/>
    </location>
</feature>
<gene>
    <name evidence="14" type="ORF">HANVADRAFT_53500</name>
</gene>
<feature type="transmembrane region" description="Helical" evidence="11">
    <location>
        <begin position="1425"/>
        <end position="1445"/>
    </location>
</feature>
<evidence type="ECO:0000256" key="8">
    <source>
        <dbReference type="ARBA" id="ARBA00023136"/>
    </source>
</evidence>
<keyword evidence="15" id="KW-1185">Reference proteome</keyword>
<evidence type="ECO:0000256" key="4">
    <source>
        <dbReference type="ARBA" id="ARBA00022737"/>
    </source>
</evidence>
<dbReference type="PANTHER" id="PTHR24223:SF353">
    <property type="entry name" value="ABC TRANSPORTER ATP-BINDING PROTEIN_PERMEASE VMR1-RELATED"/>
    <property type="match status" value="1"/>
</dbReference>
<keyword evidence="4" id="KW-0677">Repeat</keyword>
<dbReference type="OrthoDB" id="6500128at2759"/>
<dbReference type="InterPro" id="IPR011527">
    <property type="entry name" value="ABC1_TM_dom"/>
</dbReference>
<comment type="caution">
    <text evidence="14">The sequence shown here is derived from an EMBL/GenBank/DDBJ whole genome shotgun (WGS) entry which is preliminary data.</text>
</comment>
<dbReference type="SMART" id="SM00382">
    <property type="entry name" value="AAA"/>
    <property type="match status" value="2"/>
</dbReference>
<evidence type="ECO:0000256" key="6">
    <source>
        <dbReference type="ARBA" id="ARBA00022840"/>
    </source>
</evidence>
<feature type="compositionally biased region" description="Low complexity" evidence="10">
    <location>
        <begin position="1622"/>
        <end position="1636"/>
    </location>
</feature>
<keyword evidence="6" id="KW-0067">ATP-binding</keyword>
<evidence type="ECO:0000256" key="11">
    <source>
        <dbReference type="SAM" id="Phobius"/>
    </source>
</evidence>
<feature type="transmembrane region" description="Helical" evidence="11">
    <location>
        <begin position="268"/>
        <end position="285"/>
    </location>
</feature>
<feature type="compositionally biased region" description="Basic and acidic residues" evidence="10">
    <location>
        <begin position="1060"/>
        <end position="1075"/>
    </location>
</feature>
<evidence type="ECO:0000256" key="9">
    <source>
        <dbReference type="ARBA" id="ARBA00023180"/>
    </source>
</evidence>
<feature type="transmembrane region" description="Helical" evidence="11">
    <location>
        <begin position="1311"/>
        <end position="1330"/>
    </location>
</feature>
<keyword evidence="3 11" id="KW-0812">Transmembrane</keyword>
<dbReference type="PROSITE" id="PS50929">
    <property type="entry name" value="ABC_TM1F"/>
    <property type="match status" value="2"/>
</dbReference>
<dbReference type="EMBL" id="LXPE01000028">
    <property type="protein sequence ID" value="OBA26009.1"/>
    <property type="molecule type" value="Genomic_DNA"/>
</dbReference>
<feature type="transmembrane region" description="Helical" evidence="11">
    <location>
        <begin position="564"/>
        <end position="585"/>
    </location>
</feature>
<dbReference type="GO" id="GO:0016887">
    <property type="term" value="F:ATP hydrolysis activity"/>
    <property type="evidence" value="ECO:0007669"/>
    <property type="project" value="InterPro"/>
</dbReference>
<dbReference type="Gene3D" id="1.20.1560.10">
    <property type="entry name" value="ABC transporter type 1, transmembrane domain"/>
    <property type="match status" value="2"/>
</dbReference>
<evidence type="ECO:0000256" key="5">
    <source>
        <dbReference type="ARBA" id="ARBA00022741"/>
    </source>
</evidence>
<dbReference type="Pfam" id="PF00664">
    <property type="entry name" value="ABC_membrane"/>
    <property type="match status" value="2"/>
</dbReference>
<feature type="transmembrane region" description="Helical" evidence="11">
    <location>
        <begin position="666"/>
        <end position="686"/>
    </location>
</feature>
<dbReference type="CDD" id="cd03250">
    <property type="entry name" value="ABCC_MRP_domain1"/>
    <property type="match status" value="1"/>
</dbReference>
<dbReference type="PANTHER" id="PTHR24223">
    <property type="entry name" value="ATP-BINDING CASSETTE SUB-FAMILY C"/>
    <property type="match status" value="1"/>
</dbReference>
<dbReference type="InterPro" id="IPR027417">
    <property type="entry name" value="P-loop_NTPase"/>
</dbReference>
<feature type="domain" description="ABC transporter" evidence="12">
    <location>
        <begin position="1490"/>
        <end position="1761"/>
    </location>
</feature>
<dbReference type="GO" id="GO:0000329">
    <property type="term" value="C:fungal-type vacuole membrane"/>
    <property type="evidence" value="ECO:0007669"/>
    <property type="project" value="TreeGrafter"/>
</dbReference>
<feature type="transmembrane region" description="Helical" evidence="11">
    <location>
        <begin position="237"/>
        <end position="256"/>
    </location>
</feature>
<dbReference type="InterPro" id="IPR036640">
    <property type="entry name" value="ABC1_TM_sf"/>
</dbReference>
<protein>
    <recommendedName>
        <fullName evidence="16">P-loop containing nucleoside triphosphate hydrolase protein</fullName>
    </recommendedName>
</protein>
<evidence type="ECO:0000256" key="2">
    <source>
        <dbReference type="ARBA" id="ARBA00022448"/>
    </source>
</evidence>
<dbReference type="CDD" id="cd18596">
    <property type="entry name" value="ABC_6TM_VMR1_D1_like"/>
    <property type="match status" value="1"/>
</dbReference>
<evidence type="ECO:0000259" key="13">
    <source>
        <dbReference type="PROSITE" id="PS50929"/>
    </source>
</evidence>
<feature type="region of interest" description="Disordered" evidence="10">
    <location>
        <begin position="1060"/>
        <end position="1091"/>
    </location>
</feature>